<dbReference type="PANTHER" id="PTHR24061:SF3">
    <property type="entry name" value="TASTE RECEPTOR TYPE 1 MEMBER 1"/>
    <property type="match status" value="1"/>
</dbReference>
<keyword evidence="10" id="KW-0807">Transducer</keyword>
<reference evidence="13" key="1">
    <citation type="journal article" date="2023" name="Science">
        <title>Genome structures resolve the early diversification of teleost fishes.</title>
        <authorList>
            <person name="Parey E."/>
            <person name="Louis A."/>
            <person name="Montfort J."/>
            <person name="Bouchez O."/>
            <person name="Roques C."/>
            <person name="Iampietro C."/>
            <person name="Lluch J."/>
            <person name="Castinel A."/>
            <person name="Donnadieu C."/>
            <person name="Desvignes T."/>
            <person name="Floi Bucao C."/>
            <person name="Jouanno E."/>
            <person name="Wen M."/>
            <person name="Mejri S."/>
            <person name="Dirks R."/>
            <person name="Jansen H."/>
            <person name="Henkel C."/>
            <person name="Chen W.J."/>
            <person name="Zahm M."/>
            <person name="Cabau C."/>
            <person name="Klopp C."/>
            <person name="Thompson A.W."/>
            <person name="Robinson-Rechavi M."/>
            <person name="Braasch I."/>
            <person name="Lecointre G."/>
            <person name="Bobe J."/>
            <person name="Postlethwait J.H."/>
            <person name="Berthelot C."/>
            <person name="Roest Crollius H."/>
            <person name="Guiguen Y."/>
        </authorList>
    </citation>
    <scope>NUCLEOTIDE SEQUENCE</scope>
    <source>
        <strain evidence="13">NC1722</strain>
    </source>
</reference>
<accession>A0AAD7R9D5</accession>
<dbReference type="AlphaFoldDB" id="A0AAD7R9D5"/>
<dbReference type="PRINTS" id="PR00592">
    <property type="entry name" value="CASENSINGR"/>
</dbReference>
<dbReference type="SUPFAM" id="SSF53822">
    <property type="entry name" value="Periplasmic binding protein-like I"/>
    <property type="match status" value="1"/>
</dbReference>
<evidence type="ECO:0000256" key="10">
    <source>
        <dbReference type="ARBA" id="ARBA00023224"/>
    </source>
</evidence>
<keyword evidence="3" id="KW-0812">Transmembrane</keyword>
<evidence type="ECO:0000256" key="2">
    <source>
        <dbReference type="ARBA" id="ARBA00022475"/>
    </source>
</evidence>
<proteinExistence type="predicted"/>
<comment type="subcellular location">
    <subcellularLocation>
        <location evidence="1">Cell membrane</location>
        <topology evidence="1">Multi-pass membrane protein</topology>
    </subcellularLocation>
</comment>
<dbReference type="FunFam" id="3.40.50.2300:FF:000016">
    <property type="entry name" value="Taste 1 receptor member 2"/>
    <property type="match status" value="1"/>
</dbReference>
<feature type="domain" description="Receptor ligand binding region" evidence="12">
    <location>
        <begin position="73"/>
        <end position="333"/>
    </location>
</feature>
<dbReference type="InterPro" id="IPR028082">
    <property type="entry name" value="Peripla_BP_I"/>
</dbReference>
<name>A0AAD7R9D5_9TELE</name>
<dbReference type="PRINTS" id="PR00248">
    <property type="entry name" value="GPCRMGR"/>
</dbReference>
<evidence type="ECO:0000256" key="4">
    <source>
        <dbReference type="ARBA" id="ARBA00022729"/>
    </source>
</evidence>
<feature type="non-terminal residue" evidence="13">
    <location>
        <position position="342"/>
    </location>
</feature>
<keyword evidence="14" id="KW-1185">Reference proteome</keyword>
<organism evidence="13 14">
    <name type="scientific">Aldrovandia affinis</name>
    <dbReference type="NCBI Taxonomy" id="143900"/>
    <lineage>
        <taxon>Eukaryota</taxon>
        <taxon>Metazoa</taxon>
        <taxon>Chordata</taxon>
        <taxon>Craniata</taxon>
        <taxon>Vertebrata</taxon>
        <taxon>Euteleostomi</taxon>
        <taxon>Actinopterygii</taxon>
        <taxon>Neopterygii</taxon>
        <taxon>Teleostei</taxon>
        <taxon>Notacanthiformes</taxon>
        <taxon>Halosauridae</taxon>
        <taxon>Aldrovandia</taxon>
    </lineage>
</organism>
<dbReference type="Gene3D" id="3.40.50.2300">
    <property type="match status" value="1"/>
</dbReference>
<keyword evidence="8" id="KW-0675">Receptor</keyword>
<dbReference type="InterPro" id="IPR001828">
    <property type="entry name" value="ANF_lig-bd_rcpt"/>
</dbReference>
<evidence type="ECO:0000256" key="3">
    <source>
        <dbReference type="ARBA" id="ARBA00022692"/>
    </source>
</evidence>
<feature type="chain" id="PRO_5042016359" description="Receptor ligand binding region domain-containing protein" evidence="11">
    <location>
        <begin position="22"/>
        <end position="342"/>
    </location>
</feature>
<comment type="caution">
    <text evidence="13">The sequence shown here is derived from an EMBL/GenBank/DDBJ whole genome shotgun (WGS) entry which is preliminary data.</text>
</comment>
<dbReference type="Proteomes" id="UP001221898">
    <property type="component" value="Unassembled WGS sequence"/>
</dbReference>
<evidence type="ECO:0000256" key="8">
    <source>
        <dbReference type="ARBA" id="ARBA00023170"/>
    </source>
</evidence>
<protein>
    <recommendedName>
        <fullName evidence="12">Receptor ligand binding region domain-containing protein</fullName>
    </recommendedName>
</protein>
<gene>
    <name evidence="13" type="ORF">AAFF_G00295150</name>
</gene>
<dbReference type="PANTHER" id="PTHR24061">
    <property type="entry name" value="CALCIUM-SENSING RECEPTOR-RELATED"/>
    <property type="match status" value="1"/>
</dbReference>
<dbReference type="InterPro" id="IPR000337">
    <property type="entry name" value="GPCR_3"/>
</dbReference>
<dbReference type="InterPro" id="IPR000068">
    <property type="entry name" value="GPCR_3_Ca_sens_rcpt-rel"/>
</dbReference>
<keyword evidence="5" id="KW-1133">Transmembrane helix</keyword>
<evidence type="ECO:0000256" key="5">
    <source>
        <dbReference type="ARBA" id="ARBA00022989"/>
    </source>
</evidence>
<keyword evidence="2" id="KW-1003">Cell membrane</keyword>
<evidence type="ECO:0000256" key="11">
    <source>
        <dbReference type="SAM" id="SignalP"/>
    </source>
</evidence>
<evidence type="ECO:0000256" key="6">
    <source>
        <dbReference type="ARBA" id="ARBA00023040"/>
    </source>
</evidence>
<evidence type="ECO:0000256" key="7">
    <source>
        <dbReference type="ARBA" id="ARBA00023136"/>
    </source>
</evidence>
<evidence type="ECO:0000256" key="9">
    <source>
        <dbReference type="ARBA" id="ARBA00023180"/>
    </source>
</evidence>
<dbReference type="EMBL" id="JAINUG010000418">
    <property type="protein sequence ID" value="KAJ8372052.1"/>
    <property type="molecule type" value="Genomic_DNA"/>
</dbReference>
<keyword evidence="9" id="KW-0325">Glycoprotein</keyword>
<keyword evidence="7" id="KW-0472">Membrane</keyword>
<dbReference type="GO" id="GO:0005886">
    <property type="term" value="C:plasma membrane"/>
    <property type="evidence" value="ECO:0007669"/>
    <property type="project" value="UniProtKB-SubCell"/>
</dbReference>
<evidence type="ECO:0000256" key="1">
    <source>
        <dbReference type="ARBA" id="ARBA00004651"/>
    </source>
</evidence>
<feature type="signal peptide" evidence="11">
    <location>
        <begin position="1"/>
        <end position="21"/>
    </location>
</feature>
<dbReference type="GO" id="GO:0004930">
    <property type="term" value="F:G protein-coupled receptor activity"/>
    <property type="evidence" value="ECO:0007669"/>
    <property type="project" value="UniProtKB-KW"/>
</dbReference>
<keyword evidence="4 11" id="KW-0732">Signal</keyword>
<dbReference type="Pfam" id="PF01094">
    <property type="entry name" value="ANF_receptor"/>
    <property type="match status" value="1"/>
</dbReference>
<sequence>MHPSPLPLLLWLVLFLGRCELIQPAGQHSQFWLQGDYSIAGLFPLHRTYVADSNLPVLGNCNKGKMNKHGYHLMQAMRFAVEQINNATNSWDLLPGVTLGYQTYDTCSRQANTLTAIDLLVQQSRKVSDERGMATVAVIGPDRSSYAFIPAAVLSYDLLPQISYEASNEMLSNKFLYPAFFRTIPSDKNQVNAMIQLLVRFKWTWIALLGSANEYGMQGMQSLSKQASQHDICIAYQAVIPRYSAAVRPQMEQMVTRIIQTQVNTIVVFSSKTILSKFFPMVIAQNVTGKVWIGTEDWSVATLISNIDGIRTIGTVLGVTIKYTEIPGFQSFEERSAAVAKR</sequence>
<evidence type="ECO:0000313" key="13">
    <source>
        <dbReference type="EMBL" id="KAJ8372052.1"/>
    </source>
</evidence>
<evidence type="ECO:0000259" key="12">
    <source>
        <dbReference type="Pfam" id="PF01094"/>
    </source>
</evidence>
<evidence type="ECO:0000313" key="14">
    <source>
        <dbReference type="Proteomes" id="UP001221898"/>
    </source>
</evidence>
<keyword evidence="6" id="KW-0297">G-protein coupled receptor</keyword>